<sequence length="1371" mass="154060">MRSKTSPKVVAQRTGAARFEEYFDDENASHETKLRKRFTNDPDVQPTYGNDPEIYQGVLGRPGIDFPVMPQIPKTNFDCRNFGNGYFADLDTSCQVFHICDEGRKISFLCPNGTIFRQIDLICDWWFKVDCNAAPDHYAESSEQLQRAQRLRQQSQKLRHVVQSDLVGFGTSGEVFFRNDARAAESIQKPTVRLPQGRAFRAPSKLSKRMDNNDGTDDANKQKENLDASEILYNRRNNKNKEKEGREIQETAETSSFVNNKNNIKKNEKNGNGYEYPAPEQKGYDYPPPTGYSYLPPQQGYSYPKGQQNGRQENNKKPFLQEPQPFAIRVAEPESELFATTIATFETTSTRKPGVGKSLDQIITTTSTSRKPQQAKSTASSSSTTSRRGSTTYASSLKAVSEKTESVRSRVQAVNSVVNNNNNNLKSTTPGYNSQKINTYTTARKPNVKTKDTPFYTPTIPTVQTTTSKIVTTENPPTTVTTTPEPETSTKPTTSEIVKHALEMMESLKDLDMEDVIPTEAERYMGQRLGFEVPPSSGPNALHSLALYFANTDVNNTKRMTKEQAAQLNGISSIFLSNKTQTKYESLFPNERKSTEAPTNLPLTTSTARFSQDIDNDLEGQHSRHPILSAAGTPQLREIAQVFTHALSAYLQDPEQFRKILSEIRPTEPPNVEFNEIPRFQGEKEFVRQESAYNHPRQTATTGRTEDLEIFDYSDVTVSPKVLEEETTTESNEILISTESSFITTTSYPETLPPASSNYADKTPASRLVSENLEKNANSRTAKQFDDILSLPAGEINRNLDGNIKYSLDDSKENDETSYFPEDRGNKSKLAPYGFGVKPENSTPINDPFPTSLSDIQAVPLRWGDEITTTIDPTVELNEYPTIYPELLPPYDINGTEILNTPSNGLQLPNEETDEHLQHAQSQSFVSSRNNNIYSDEKKKSKTYNDYLSYNEEFLIGTTNYGERLATTTEIPQTTIRGHFVTKTVPKTTTEVSEISTTDYPTTTNSYAETLKTTLPDNGIINTDSKTTLSYSVFLDPLTINDGLMESDEDSITPSPNTYLPRNELLTSTEEIDQNSFAVTASSTSTTLNQRRGKSSIETTPLNIRFNDDETNIIEPMQKRANEMFGNLNETQVSHLMNVMKKADENRTVRRLILLLIQTCDGDDHNKTLEASRTALLNALIGMDNPQDRSEIRIINTRREKSLRTTTLAPIPITTYRSPNHEKYTSSESVSKEFEELEATSLPLEQTTYFIPQSSVNEYTTLDYHSQTTEQEIPTTTELPTTTTIVTTLPTTTKQPILDNNNRLTDSSPRFRQKVSNSRGNTEKARFQKSLGSNSEYQSEPSNAVEHKKADARALELLRSLYSLASRWGKK</sequence>
<feature type="compositionally biased region" description="Low complexity" evidence="1">
    <location>
        <begin position="377"/>
        <end position="396"/>
    </location>
</feature>
<feature type="compositionally biased region" description="Polar residues" evidence="1">
    <location>
        <begin position="1330"/>
        <end position="1342"/>
    </location>
</feature>
<keyword evidence="4" id="KW-1185">Reference proteome</keyword>
<feature type="compositionally biased region" description="Polar residues" evidence="1">
    <location>
        <begin position="1299"/>
        <end position="1320"/>
    </location>
</feature>
<dbReference type="InterPro" id="IPR052976">
    <property type="entry name" value="Scoloptoxin-like"/>
</dbReference>
<dbReference type="OrthoDB" id="8194050at2759"/>
<feature type="region of interest" description="Disordered" evidence="1">
    <location>
        <begin position="197"/>
        <end position="318"/>
    </location>
</feature>
<dbReference type="Gene3D" id="2.170.140.10">
    <property type="entry name" value="Chitin binding domain"/>
    <property type="match status" value="1"/>
</dbReference>
<dbReference type="SUPFAM" id="SSF57625">
    <property type="entry name" value="Invertebrate chitin-binding proteins"/>
    <property type="match status" value="1"/>
</dbReference>
<feature type="compositionally biased region" description="Polar residues" evidence="1">
    <location>
        <begin position="365"/>
        <end position="376"/>
    </location>
</feature>
<proteinExistence type="predicted"/>
<gene>
    <name evidence="3" type="ORF">CHIRRI_LOCUS8077</name>
</gene>
<feature type="region of interest" description="Disordered" evidence="1">
    <location>
        <begin position="1294"/>
        <end position="1348"/>
    </location>
</feature>
<dbReference type="EMBL" id="OU895878">
    <property type="protein sequence ID" value="CAG9805200.1"/>
    <property type="molecule type" value="Genomic_DNA"/>
</dbReference>
<dbReference type="GO" id="GO:0008061">
    <property type="term" value="F:chitin binding"/>
    <property type="evidence" value="ECO:0007669"/>
    <property type="project" value="InterPro"/>
</dbReference>
<dbReference type="InterPro" id="IPR036508">
    <property type="entry name" value="Chitin-bd_dom_sf"/>
</dbReference>
<reference evidence="3" key="2">
    <citation type="submission" date="2022-10" db="EMBL/GenBank/DDBJ databases">
        <authorList>
            <consortium name="ENA_rothamsted_submissions"/>
            <consortium name="culmorum"/>
            <person name="King R."/>
        </authorList>
    </citation>
    <scope>NUCLEOTIDE SEQUENCE</scope>
</reference>
<evidence type="ECO:0000313" key="3">
    <source>
        <dbReference type="EMBL" id="CAG9805200.1"/>
    </source>
</evidence>
<dbReference type="Pfam" id="PF01607">
    <property type="entry name" value="CBM_14"/>
    <property type="match status" value="1"/>
</dbReference>
<name>A0A9N9RYF9_9DIPT</name>
<evidence type="ECO:0000256" key="1">
    <source>
        <dbReference type="SAM" id="MobiDB-lite"/>
    </source>
</evidence>
<dbReference type="PROSITE" id="PS50940">
    <property type="entry name" value="CHIT_BIND_II"/>
    <property type="match status" value="1"/>
</dbReference>
<dbReference type="GO" id="GO:0005576">
    <property type="term" value="C:extracellular region"/>
    <property type="evidence" value="ECO:0007669"/>
    <property type="project" value="InterPro"/>
</dbReference>
<feature type="domain" description="Chitin-binding type-2" evidence="2">
    <location>
        <begin position="76"/>
        <end position="133"/>
    </location>
</feature>
<dbReference type="PANTHER" id="PTHR22933:SF42">
    <property type="entry name" value="FI18455P1-RELATED"/>
    <property type="match status" value="1"/>
</dbReference>
<feature type="compositionally biased region" description="Basic and acidic residues" evidence="1">
    <location>
        <begin position="239"/>
        <end position="249"/>
    </location>
</feature>
<feature type="region of interest" description="Disordered" evidence="1">
    <location>
        <begin position="365"/>
        <end position="404"/>
    </location>
</feature>
<dbReference type="InterPro" id="IPR002557">
    <property type="entry name" value="Chitin-bd_dom"/>
</dbReference>
<protein>
    <recommendedName>
        <fullName evidence="2">Chitin-binding type-2 domain-containing protein</fullName>
    </recommendedName>
</protein>
<feature type="compositionally biased region" description="Basic and acidic residues" evidence="1">
    <location>
        <begin position="208"/>
        <end position="226"/>
    </location>
</feature>
<dbReference type="Proteomes" id="UP001153620">
    <property type="component" value="Chromosome 2"/>
</dbReference>
<feature type="region of interest" description="Disordered" evidence="1">
    <location>
        <begin position="807"/>
        <end position="826"/>
    </location>
</feature>
<evidence type="ECO:0000313" key="4">
    <source>
        <dbReference type="Proteomes" id="UP001153620"/>
    </source>
</evidence>
<dbReference type="SMART" id="SM00494">
    <property type="entry name" value="ChtBD2"/>
    <property type="match status" value="1"/>
</dbReference>
<reference evidence="3" key="1">
    <citation type="submission" date="2022-01" db="EMBL/GenBank/DDBJ databases">
        <authorList>
            <person name="King R."/>
        </authorList>
    </citation>
    <scope>NUCLEOTIDE SEQUENCE</scope>
</reference>
<feature type="region of interest" description="Disordered" evidence="1">
    <location>
        <begin position="473"/>
        <end position="494"/>
    </location>
</feature>
<accession>A0A9N9RYF9</accession>
<evidence type="ECO:0000259" key="2">
    <source>
        <dbReference type="PROSITE" id="PS50940"/>
    </source>
</evidence>
<organism evidence="3 4">
    <name type="scientific">Chironomus riparius</name>
    <dbReference type="NCBI Taxonomy" id="315576"/>
    <lineage>
        <taxon>Eukaryota</taxon>
        <taxon>Metazoa</taxon>
        <taxon>Ecdysozoa</taxon>
        <taxon>Arthropoda</taxon>
        <taxon>Hexapoda</taxon>
        <taxon>Insecta</taxon>
        <taxon>Pterygota</taxon>
        <taxon>Neoptera</taxon>
        <taxon>Endopterygota</taxon>
        <taxon>Diptera</taxon>
        <taxon>Nematocera</taxon>
        <taxon>Chironomoidea</taxon>
        <taxon>Chironomidae</taxon>
        <taxon>Chironominae</taxon>
        <taxon>Chironomus</taxon>
    </lineage>
</organism>
<dbReference type="PANTHER" id="PTHR22933">
    <property type="entry name" value="FI18007P1-RELATED"/>
    <property type="match status" value="1"/>
</dbReference>
<feature type="compositionally biased region" description="Polar residues" evidence="1">
    <location>
        <begin position="299"/>
        <end position="312"/>
    </location>
</feature>